<reference evidence="12" key="1">
    <citation type="submission" date="2017-08" db="EMBL/GenBank/DDBJ databases">
        <authorList>
            <person name="Polle J.E."/>
            <person name="Barry K."/>
            <person name="Cushman J."/>
            <person name="Schmutz J."/>
            <person name="Tran D."/>
            <person name="Hathwaick L.T."/>
            <person name="Yim W.C."/>
            <person name="Jenkins J."/>
            <person name="Mckie-Krisberg Z.M."/>
            <person name="Prochnik S."/>
            <person name="Lindquist E."/>
            <person name="Dockter R.B."/>
            <person name="Adam C."/>
            <person name="Molina H."/>
            <person name="Bunkerborg J."/>
            <person name="Jin E."/>
            <person name="Buchheim M."/>
            <person name="Magnuson J."/>
        </authorList>
    </citation>
    <scope>NUCLEOTIDE SEQUENCE</scope>
    <source>
        <strain evidence="12">CCAP 19/18</strain>
    </source>
</reference>
<dbReference type="InterPro" id="IPR036357">
    <property type="entry name" value="PSI_PsaI_sf"/>
</dbReference>
<evidence type="ECO:0000256" key="2">
    <source>
        <dbReference type="ARBA" id="ARBA00004581"/>
    </source>
</evidence>
<dbReference type="EMBL" id="MU069484">
    <property type="protein sequence ID" value="KAF5841480.1"/>
    <property type="molecule type" value="Genomic_DNA"/>
</dbReference>
<keyword evidence="6 11" id="KW-0812">Transmembrane</keyword>
<accession>A0ABQ7H3R4</accession>
<keyword evidence="9" id="KW-0793">Thylakoid</keyword>
<dbReference type="Pfam" id="PF00796">
    <property type="entry name" value="PSI_8"/>
    <property type="match status" value="1"/>
</dbReference>
<proteinExistence type="inferred from homology"/>
<keyword evidence="10 11" id="KW-0472">Membrane</keyword>
<evidence type="ECO:0000256" key="5">
    <source>
        <dbReference type="ARBA" id="ARBA00022531"/>
    </source>
</evidence>
<dbReference type="InterPro" id="IPR001302">
    <property type="entry name" value="PSI_PsaI"/>
</dbReference>
<name>A0ABQ7H3R4_DUNSA</name>
<evidence type="ECO:0000256" key="9">
    <source>
        <dbReference type="ARBA" id="ARBA00023078"/>
    </source>
</evidence>
<evidence type="ECO:0000256" key="4">
    <source>
        <dbReference type="ARBA" id="ARBA00019929"/>
    </source>
</evidence>
<evidence type="ECO:0000256" key="10">
    <source>
        <dbReference type="ARBA" id="ARBA00023136"/>
    </source>
</evidence>
<dbReference type="PANTHER" id="PTHR35775">
    <property type="match status" value="1"/>
</dbReference>
<dbReference type="SUPFAM" id="SSF81540">
    <property type="entry name" value="Subunit VIII of photosystem I reaction centre, PsaI"/>
    <property type="match status" value="1"/>
</dbReference>
<keyword evidence="5" id="KW-0602">Photosynthesis</keyword>
<comment type="similarity">
    <text evidence="3">Belongs to the PsaI family.</text>
</comment>
<comment type="caution">
    <text evidence="12">The sequence shown here is derived from an EMBL/GenBank/DDBJ whole genome shotgun (WGS) entry which is preliminary data.</text>
</comment>
<evidence type="ECO:0000256" key="11">
    <source>
        <dbReference type="SAM" id="Phobius"/>
    </source>
</evidence>
<comment type="subcellular location">
    <subcellularLocation>
        <location evidence="2">Plastid</location>
        <location evidence="2">Chloroplast thylakoid membrane</location>
        <topology evidence="2">Single-pass membrane protein</topology>
    </subcellularLocation>
</comment>
<sequence length="111" mass="11402">MLAQKNIVAKPCVRAAKPTAMPVKPMAMQKKPASSPAARVASAGVVGLASAAFAAAPVEAANIVANVASATEGYPFVPPDWAPALFVPLTGLVLPAVGMAWAFTYIQKERQ</sequence>
<comment type="function">
    <text evidence="1">May help in the organization of the PsaL subunit.</text>
</comment>
<evidence type="ECO:0000313" key="12">
    <source>
        <dbReference type="EMBL" id="KAF5841480.1"/>
    </source>
</evidence>
<gene>
    <name evidence="12" type="ORF">DUNSADRAFT_12645</name>
</gene>
<feature type="transmembrane region" description="Helical" evidence="11">
    <location>
        <begin position="84"/>
        <end position="106"/>
    </location>
</feature>
<organism evidence="12 13">
    <name type="scientific">Dunaliella salina</name>
    <name type="common">Green alga</name>
    <name type="synonym">Protococcus salinus</name>
    <dbReference type="NCBI Taxonomy" id="3046"/>
    <lineage>
        <taxon>Eukaryota</taxon>
        <taxon>Viridiplantae</taxon>
        <taxon>Chlorophyta</taxon>
        <taxon>core chlorophytes</taxon>
        <taxon>Chlorophyceae</taxon>
        <taxon>CS clade</taxon>
        <taxon>Chlamydomonadales</taxon>
        <taxon>Dunaliellaceae</taxon>
        <taxon>Dunaliella</taxon>
    </lineage>
</organism>
<keyword evidence="8 11" id="KW-1133">Transmembrane helix</keyword>
<evidence type="ECO:0000256" key="8">
    <source>
        <dbReference type="ARBA" id="ARBA00022989"/>
    </source>
</evidence>
<evidence type="ECO:0000256" key="6">
    <source>
        <dbReference type="ARBA" id="ARBA00022692"/>
    </source>
</evidence>
<evidence type="ECO:0000256" key="3">
    <source>
        <dbReference type="ARBA" id="ARBA00005252"/>
    </source>
</evidence>
<dbReference type="NCBIfam" id="TIGR03052">
    <property type="entry name" value="PS_I_psaI"/>
    <property type="match status" value="1"/>
</dbReference>
<keyword evidence="13" id="KW-1185">Reference proteome</keyword>
<evidence type="ECO:0000256" key="7">
    <source>
        <dbReference type="ARBA" id="ARBA00022836"/>
    </source>
</evidence>
<dbReference type="PANTHER" id="PTHR35775:SF2">
    <property type="entry name" value="PHOTOSYSTEM I REACTION CENTER SUBUNIT VIII"/>
    <property type="match status" value="1"/>
</dbReference>
<dbReference type="Proteomes" id="UP000815325">
    <property type="component" value="Unassembled WGS sequence"/>
</dbReference>
<evidence type="ECO:0000256" key="1">
    <source>
        <dbReference type="ARBA" id="ARBA00003541"/>
    </source>
</evidence>
<keyword evidence="7" id="KW-0603">Photosystem I</keyword>
<evidence type="ECO:0000313" key="13">
    <source>
        <dbReference type="Proteomes" id="UP000815325"/>
    </source>
</evidence>
<protein>
    <recommendedName>
        <fullName evidence="4">Photosystem I reaction center subunit VIII</fullName>
    </recommendedName>
</protein>